<proteinExistence type="inferred from homology"/>
<feature type="compositionally biased region" description="Basic and acidic residues" evidence="2">
    <location>
        <begin position="789"/>
        <end position="798"/>
    </location>
</feature>
<keyword evidence="4" id="KW-1185">Reference proteome</keyword>
<feature type="region of interest" description="Disordered" evidence="2">
    <location>
        <begin position="367"/>
        <end position="416"/>
    </location>
</feature>
<dbReference type="EMBL" id="CDHN01000001">
    <property type="protein sequence ID" value="CEJ79807.1"/>
    <property type="molecule type" value="Genomic_DNA"/>
</dbReference>
<feature type="region of interest" description="Disordered" evidence="2">
    <location>
        <begin position="1"/>
        <end position="76"/>
    </location>
</feature>
<dbReference type="GO" id="GO:0005737">
    <property type="term" value="C:cytoplasm"/>
    <property type="evidence" value="ECO:0007669"/>
    <property type="project" value="TreeGrafter"/>
</dbReference>
<dbReference type="PANTHER" id="PTHR31315:SF1">
    <property type="entry name" value="PROTEIN SIP5"/>
    <property type="match status" value="1"/>
</dbReference>
<feature type="region of interest" description="Disordered" evidence="2">
    <location>
        <begin position="227"/>
        <end position="246"/>
    </location>
</feature>
<dbReference type="AlphaFoldDB" id="A0A0A1T0N2"/>
<name>A0A0A1T0N2_9HYPO</name>
<feature type="compositionally biased region" description="Basic and acidic residues" evidence="2">
    <location>
        <begin position="606"/>
        <end position="617"/>
    </location>
</feature>
<feature type="compositionally biased region" description="Polar residues" evidence="2">
    <location>
        <begin position="645"/>
        <end position="664"/>
    </location>
</feature>
<dbReference type="STRING" id="1531966.A0A0A1T0N2"/>
<gene>
    <name evidence="3" type="ORF">VHEMI00025</name>
</gene>
<feature type="compositionally biased region" description="Basic and acidic residues" evidence="2">
    <location>
        <begin position="306"/>
        <end position="319"/>
    </location>
</feature>
<organism evidence="3 4">
    <name type="scientific">[Torrubiella] hemipterigena</name>
    <dbReference type="NCBI Taxonomy" id="1531966"/>
    <lineage>
        <taxon>Eukaryota</taxon>
        <taxon>Fungi</taxon>
        <taxon>Dikarya</taxon>
        <taxon>Ascomycota</taxon>
        <taxon>Pezizomycotina</taxon>
        <taxon>Sordariomycetes</taxon>
        <taxon>Hypocreomycetidae</taxon>
        <taxon>Hypocreales</taxon>
        <taxon>Clavicipitaceae</taxon>
        <taxon>Clavicipitaceae incertae sedis</taxon>
        <taxon>'Torrubiella' clade</taxon>
    </lineage>
</organism>
<dbReference type="Proteomes" id="UP000039046">
    <property type="component" value="Unassembled WGS sequence"/>
</dbReference>
<feature type="region of interest" description="Disordered" evidence="2">
    <location>
        <begin position="712"/>
        <end position="823"/>
    </location>
</feature>
<evidence type="ECO:0000256" key="1">
    <source>
        <dbReference type="ARBA" id="ARBA00010402"/>
    </source>
</evidence>
<feature type="compositionally biased region" description="Basic and acidic residues" evidence="2">
    <location>
        <begin position="57"/>
        <end position="76"/>
    </location>
</feature>
<evidence type="ECO:0000313" key="4">
    <source>
        <dbReference type="Proteomes" id="UP000039046"/>
    </source>
</evidence>
<feature type="region of interest" description="Disordered" evidence="2">
    <location>
        <begin position="306"/>
        <end position="329"/>
    </location>
</feature>
<feature type="region of interest" description="Disordered" evidence="2">
    <location>
        <begin position="156"/>
        <end position="218"/>
    </location>
</feature>
<evidence type="ECO:0000256" key="2">
    <source>
        <dbReference type="SAM" id="MobiDB-lite"/>
    </source>
</evidence>
<dbReference type="CDD" id="cd24139">
    <property type="entry name" value="SIP5-like"/>
    <property type="match status" value="1"/>
</dbReference>
<feature type="compositionally biased region" description="Polar residues" evidence="2">
    <location>
        <begin position="405"/>
        <end position="414"/>
    </location>
</feature>
<feature type="compositionally biased region" description="Polar residues" evidence="2">
    <location>
        <begin position="722"/>
        <end position="741"/>
    </location>
</feature>
<comment type="similarity">
    <text evidence="1">Belongs to the SIP5 family.</text>
</comment>
<evidence type="ECO:0008006" key="5">
    <source>
        <dbReference type="Google" id="ProtNLM"/>
    </source>
</evidence>
<protein>
    <recommendedName>
        <fullName evidence="5">C2H2 zinc finger protein</fullName>
    </recommendedName>
</protein>
<feature type="compositionally biased region" description="Polar residues" evidence="2">
    <location>
        <begin position="195"/>
        <end position="206"/>
    </location>
</feature>
<feature type="compositionally biased region" description="Basic and acidic residues" evidence="2">
    <location>
        <begin position="530"/>
        <end position="550"/>
    </location>
</feature>
<feature type="compositionally biased region" description="Basic and acidic residues" evidence="2">
    <location>
        <begin position="745"/>
        <end position="773"/>
    </location>
</feature>
<accession>A0A0A1T0N2</accession>
<dbReference type="InterPro" id="IPR039301">
    <property type="entry name" value="Sip5/DA2"/>
</dbReference>
<feature type="compositionally biased region" description="Pro residues" evidence="2">
    <location>
        <begin position="161"/>
        <end position="176"/>
    </location>
</feature>
<feature type="compositionally biased region" description="Basic and acidic residues" evidence="2">
    <location>
        <begin position="21"/>
        <end position="30"/>
    </location>
</feature>
<feature type="compositionally biased region" description="Pro residues" evidence="2">
    <location>
        <begin position="386"/>
        <end position="395"/>
    </location>
</feature>
<dbReference type="PANTHER" id="PTHR31315">
    <property type="entry name" value="PROTEIN SIP5"/>
    <property type="match status" value="1"/>
</dbReference>
<sequence length="846" mass="90272">MGNSSTKESRAGAQEGGSPRSRYEEPDYARVRNRMSRGDMATLAMMSNSSRDRARRARDPDAPFEHRETRAEREARRLERERVQRAKDREVSLREEHVDGGYLVTLGTYTGTEDFNKSVVRQLQIERRLAPFWRGLPDWSDNWAEHQLIAAARGLPIPAADDPPAPELVPQPPPARDGPSSLASLTVPLGPRTMSAASDKSGSGNASPAAGTPKSSSFKPRAKALALALAGSSREQSSTDLSQQEVRLPHDPFVNGQAIEVHLYKDAMDCPICFLSYPPYLNQTRCCDQPICTECFVQIKRADPHLPEHHPDGQARDPNEGLTADDPPEMLISEPSACPYCQQPEFGVTYVSPTFRRGLSYAGAASAHLGSSTPMSSQSSLHSPSPSTPQAPPAPQTGRRRGHSLSATAPNVITTDRIRPDWSTKLAAARAHQARRAAAATALHTAAFLVGGSEQRSILRPGRFARRLTGSGSNTPGQILVDGPDQADENNQQSTGWNADGSRRTRMDELEDMMMMEAVRLSLAAEEERKRKESKALRKEAKKQQEADKKAAKKAGKGPYGGSHSGASGSSLSLGLGRRRGNSGASHLRSESNVDDPPSPENAAKSTEEGQNQDKGKAIAIDAKVNAGEQPTMASGSLPIPVSARGNSHLRQMSNASSIGSSLADTPAGSYSGPGLAGPDGSRSRGEDSDGEQMEPMFNFRSLAELVGVNIEDGSPLPLSAEGSTAPTSLTAVQQEISSQPLPRVSEESKEAGSAEHMELAPVTDKSEGKGEPARASTSIVAASAVKPPHPEEEKQQQAEKLAPVSLSTESTLTADAAHTKTCEPTQVATQKVGNLTLSVDPPASI</sequence>
<feature type="region of interest" description="Disordered" evidence="2">
    <location>
        <begin position="467"/>
        <end position="503"/>
    </location>
</feature>
<feature type="compositionally biased region" description="Polar residues" evidence="2">
    <location>
        <begin position="233"/>
        <end position="245"/>
    </location>
</feature>
<dbReference type="HOGENOM" id="CLU_009068_1_0_1"/>
<feature type="compositionally biased region" description="Low complexity" evidence="2">
    <location>
        <begin position="565"/>
        <end position="586"/>
    </location>
</feature>
<feature type="compositionally biased region" description="Low complexity" evidence="2">
    <location>
        <begin position="371"/>
        <end position="385"/>
    </location>
</feature>
<reference evidence="3 4" key="1">
    <citation type="journal article" date="2015" name="Genome Announc.">
        <title>Draft Genome Sequence and Gene Annotation of the Entomopathogenic Fungus Verticillium hemipterigenum.</title>
        <authorList>
            <person name="Horn F."/>
            <person name="Habel A."/>
            <person name="Scharf D.H."/>
            <person name="Dworschak J."/>
            <person name="Brakhage A.A."/>
            <person name="Guthke R."/>
            <person name="Hertweck C."/>
            <person name="Linde J."/>
        </authorList>
    </citation>
    <scope>NUCLEOTIDE SEQUENCE [LARGE SCALE GENOMIC DNA]</scope>
</reference>
<dbReference type="OrthoDB" id="21471at2759"/>
<evidence type="ECO:0000313" key="3">
    <source>
        <dbReference type="EMBL" id="CEJ79807.1"/>
    </source>
</evidence>
<feature type="region of interest" description="Disordered" evidence="2">
    <location>
        <begin position="530"/>
        <end position="699"/>
    </location>
</feature>